<sequence>MGGLSNLQCKTLVIVRLKQQQDAVDSGQPAALREEKPHSYVSTQPPSMVIANQRMGSHSEHSRLPANRHGFDLCRSADASAAGTVLIDDQGYLPSMDNQLPIPASAVVSPGPDPHDLEV</sequence>
<dbReference type="Proteomes" id="UP001221413">
    <property type="component" value="Unassembled WGS sequence"/>
</dbReference>
<feature type="region of interest" description="Disordered" evidence="1">
    <location>
        <begin position="25"/>
        <end position="45"/>
    </location>
</feature>
<gene>
    <name evidence="2" type="ORF">Dda_4228</name>
</gene>
<keyword evidence="3" id="KW-1185">Reference proteome</keyword>
<proteinExistence type="predicted"/>
<evidence type="ECO:0000313" key="3">
    <source>
        <dbReference type="Proteomes" id="UP001221413"/>
    </source>
</evidence>
<comment type="caution">
    <text evidence="2">The sequence shown here is derived from an EMBL/GenBank/DDBJ whole genome shotgun (WGS) entry which is preliminary data.</text>
</comment>
<evidence type="ECO:0000256" key="1">
    <source>
        <dbReference type="SAM" id="MobiDB-lite"/>
    </source>
</evidence>
<protein>
    <submittedName>
        <fullName evidence="2">Uncharacterized protein</fullName>
    </submittedName>
</protein>
<organism evidence="2 3">
    <name type="scientific">Drechslerella dactyloides</name>
    <name type="common">Nematode-trapping fungus</name>
    <name type="synonym">Arthrobotrys dactyloides</name>
    <dbReference type="NCBI Taxonomy" id="74499"/>
    <lineage>
        <taxon>Eukaryota</taxon>
        <taxon>Fungi</taxon>
        <taxon>Dikarya</taxon>
        <taxon>Ascomycota</taxon>
        <taxon>Pezizomycotina</taxon>
        <taxon>Orbiliomycetes</taxon>
        <taxon>Orbiliales</taxon>
        <taxon>Orbiliaceae</taxon>
        <taxon>Drechslerella</taxon>
    </lineage>
</organism>
<dbReference type="AlphaFoldDB" id="A0AAD6IZC9"/>
<name>A0AAD6IZC9_DREDA</name>
<accession>A0AAD6IZC9</accession>
<reference evidence="2" key="1">
    <citation type="submission" date="2023-01" db="EMBL/GenBank/DDBJ databases">
        <title>The chitinases involved in constricting ring structure development in the nematode-trapping fungus Drechslerella dactyloides.</title>
        <authorList>
            <person name="Wang R."/>
            <person name="Zhang L."/>
            <person name="Tang P."/>
            <person name="Li S."/>
            <person name="Liang L."/>
        </authorList>
    </citation>
    <scope>NUCLEOTIDE SEQUENCE</scope>
    <source>
        <strain evidence="2">YMF1.00031</strain>
    </source>
</reference>
<dbReference type="EMBL" id="JAQGDS010000004">
    <property type="protein sequence ID" value="KAJ6261558.1"/>
    <property type="molecule type" value="Genomic_DNA"/>
</dbReference>
<evidence type="ECO:0000313" key="2">
    <source>
        <dbReference type="EMBL" id="KAJ6261558.1"/>
    </source>
</evidence>